<evidence type="ECO:0000259" key="8">
    <source>
        <dbReference type="PROSITE" id="PS50075"/>
    </source>
</evidence>
<dbReference type="InterPro" id="IPR049551">
    <property type="entry name" value="PKS_DH_C"/>
</dbReference>
<evidence type="ECO:0008006" key="13">
    <source>
        <dbReference type="Google" id="ProtNLM"/>
    </source>
</evidence>
<evidence type="ECO:0000256" key="3">
    <source>
        <dbReference type="ARBA" id="ARBA00022679"/>
    </source>
</evidence>
<dbReference type="InterPro" id="IPR014030">
    <property type="entry name" value="Ketoacyl_synth_N"/>
</dbReference>
<dbReference type="Pfam" id="PF02801">
    <property type="entry name" value="Ketoacyl-synt_C"/>
    <property type="match status" value="1"/>
</dbReference>
<evidence type="ECO:0000256" key="2">
    <source>
        <dbReference type="ARBA" id="ARBA00022553"/>
    </source>
</evidence>
<dbReference type="GO" id="GO:0016491">
    <property type="term" value="F:oxidoreductase activity"/>
    <property type="evidence" value="ECO:0007669"/>
    <property type="project" value="UniProtKB-KW"/>
</dbReference>
<dbReference type="InterPro" id="IPR032821">
    <property type="entry name" value="PKS_assoc"/>
</dbReference>
<dbReference type="Pfam" id="PF21089">
    <property type="entry name" value="PKS_DH_N"/>
    <property type="match status" value="1"/>
</dbReference>
<feature type="domain" description="Ketosynthase family 3 (KS3)" evidence="9">
    <location>
        <begin position="78"/>
        <end position="498"/>
    </location>
</feature>
<dbReference type="InterPro" id="IPR013154">
    <property type="entry name" value="ADH-like_N"/>
</dbReference>
<name>A0AAJ0CN42_9HYPO</name>
<dbReference type="Pfam" id="PF13489">
    <property type="entry name" value="Methyltransf_23"/>
    <property type="match status" value="1"/>
</dbReference>
<evidence type="ECO:0000313" key="12">
    <source>
        <dbReference type="Proteomes" id="UP001251528"/>
    </source>
</evidence>
<dbReference type="InterPro" id="IPR001227">
    <property type="entry name" value="Ac_transferase_dom_sf"/>
</dbReference>
<dbReference type="SUPFAM" id="SSF53335">
    <property type="entry name" value="S-adenosyl-L-methionine-dependent methyltransferases"/>
    <property type="match status" value="1"/>
</dbReference>
<dbReference type="Gene3D" id="3.30.70.3290">
    <property type="match status" value="1"/>
</dbReference>
<keyword evidence="2" id="KW-0597">Phosphoprotein</keyword>
<dbReference type="GO" id="GO:0031177">
    <property type="term" value="F:phosphopantetheine binding"/>
    <property type="evidence" value="ECO:0007669"/>
    <property type="project" value="InterPro"/>
</dbReference>
<dbReference type="EMBL" id="JASWJB010000110">
    <property type="protein sequence ID" value="KAK2596769.1"/>
    <property type="molecule type" value="Genomic_DNA"/>
</dbReference>
<dbReference type="Pfam" id="PF08659">
    <property type="entry name" value="KR"/>
    <property type="match status" value="1"/>
</dbReference>
<dbReference type="Gene3D" id="3.40.366.10">
    <property type="entry name" value="Malonyl-Coenzyme A Acyl Carrier Protein, domain 2"/>
    <property type="match status" value="1"/>
</dbReference>
<dbReference type="InterPro" id="IPR029063">
    <property type="entry name" value="SAM-dependent_MTases_sf"/>
</dbReference>
<dbReference type="SMART" id="SM00827">
    <property type="entry name" value="PKS_AT"/>
    <property type="match status" value="1"/>
</dbReference>
<evidence type="ECO:0000256" key="6">
    <source>
        <dbReference type="ARBA" id="ARBA00023315"/>
    </source>
</evidence>
<evidence type="ECO:0000313" key="11">
    <source>
        <dbReference type="EMBL" id="KAK2596769.1"/>
    </source>
</evidence>
<dbReference type="InterPro" id="IPR013968">
    <property type="entry name" value="PKS_KR"/>
</dbReference>
<proteinExistence type="predicted"/>
<dbReference type="Pfam" id="PF00550">
    <property type="entry name" value="PP-binding"/>
    <property type="match status" value="1"/>
</dbReference>
<dbReference type="Proteomes" id="UP001251528">
    <property type="component" value="Unassembled WGS sequence"/>
</dbReference>
<dbReference type="InterPro" id="IPR036736">
    <property type="entry name" value="ACP-like_sf"/>
</dbReference>
<comment type="caution">
    <text evidence="11">The sequence shown here is derived from an EMBL/GenBank/DDBJ whole genome shotgun (WGS) entry which is preliminary data.</text>
</comment>
<feature type="region of interest" description="C-terminal hotdog fold" evidence="7">
    <location>
        <begin position="1102"/>
        <end position="1247"/>
    </location>
</feature>
<gene>
    <name evidence="11" type="ORF">QQS21_006164</name>
</gene>
<dbReference type="GO" id="GO:0044550">
    <property type="term" value="P:secondary metabolite biosynthetic process"/>
    <property type="evidence" value="ECO:0007669"/>
    <property type="project" value="TreeGrafter"/>
</dbReference>
<dbReference type="SMART" id="SM00829">
    <property type="entry name" value="PKS_ER"/>
    <property type="match status" value="1"/>
</dbReference>
<dbReference type="Gene3D" id="3.40.50.720">
    <property type="entry name" value="NAD(P)-binding Rossmann-like Domain"/>
    <property type="match status" value="2"/>
</dbReference>
<dbReference type="Pfam" id="PF00698">
    <property type="entry name" value="Acyl_transf_1"/>
    <property type="match status" value="1"/>
</dbReference>
<evidence type="ECO:0000256" key="5">
    <source>
        <dbReference type="ARBA" id="ARBA00023268"/>
    </source>
</evidence>
<dbReference type="InterPro" id="IPR020807">
    <property type="entry name" value="PKS_DH"/>
</dbReference>
<dbReference type="Gene3D" id="3.40.50.150">
    <property type="entry name" value="Vaccinia Virus protein VP39"/>
    <property type="match status" value="1"/>
</dbReference>
<dbReference type="InterPro" id="IPR016036">
    <property type="entry name" value="Malonyl_transacylase_ACP-bd"/>
</dbReference>
<dbReference type="InterPro" id="IPR020843">
    <property type="entry name" value="ER"/>
</dbReference>
<dbReference type="InterPro" id="IPR042104">
    <property type="entry name" value="PKS_dehydratase_sf"/>
</dbReference>
<dbReference type="SUPFAM" id="SSF47336">
    <property type="entry name" value="ACP-like"/>
    <property type="match status" value="1"/>
</dbReference>
<dbReference type="SUPFAM" id="SSF53901">
    <property type="entry name" value="Thiolase-like"/>
    <property type="match status" value="1"/>
</dbReference>
<dbReference type="SMART" id="SM00822">
    <property type="entry name" value="PKS_KR"/>
    <property type="match status" value="1"/>
</dbReference>
<dbReference type="SUPFAM" id="SSF51735">
    <property type="entry name" value="NAD(P)-binding Rossmann-fold domains"/>
    <property type="match status" value="2"/>
</dbReference>
<feature type="region of interest" description="N-terminal hotdog fold" evidence="7">
    <location>
        <begin position="967"/>
        <end position="1092"/>
    </location>
</feature>
<dbReference type="InterPro" id="IPR049552">
    <property type="entry name" value="PKS_DH_N"/>
</dbReference>
<dbReference type="PANTHER" id="PTHR43775">
    <property type="entry name" value="FATTY ACID SYNTHASE"/>
    <property type="match status" value="1"/>
</dbReference>
<dbReference type="PANTHER" id="PTHR43775:SF28">
    <property type="entry name" value="SYNTHASE, PUTATIVE-RELATED"/>
    <property type="match status" value="1"/>
</dbReference>
<dbReference type="GO" id="GO:0006633">
    <property type="term" value="P:fatty acid biosynthetic process"/>
    <property type="evidence" value="ECO:0007669"/>
    <property type="project" value="TreeGrafter"/>
</dbReference>
<keyword evidence="1" id="KW-0596">Phosphopantetheine</keyword>
<keyword evidence="3" id="KW-0808">Transferase</keyword>
<dbReference type="InterPro" id="IPR020806">
    <property type="entry name" value="PKS_PP-bd"/>
</dbReference>
<dbReference type="InterPro" id="IPR011032">
    <property type="entry name" value="GroES-like_sf"/>
</dbReference>
<organism evidence="11 12">
    <name type="scientific">Conoideocrella luteorostrata</name>
    <dbReference type="NCBI Taxonomy" id="1105319"/>
    <lineage>
        <taxon>Eukaryota</taxon>
        <taxon>Fungi</taxon>
        <taxon>Dikarya</taxon>
        <taxon>Ascomycota</taxon>
        <taxon>Pezizomycotina</taxon>
        <taxon>Sordariomycetes</taxon>
        <taxon>Hypocreomycetidae</taxon>
        <taxon>Hypocreales</taxon>
        <taxon>Clavicipitaceae</taxon>
        <taxon>Conoideocrella</taxon>
    </lineage>
</organism>
<dbReference type="SUPFAM" id="SSF52151">
    <property type="entry name" value="FabD/lysophospholipase-like"/>
    <property type="match status" value="1"/>
</dbReference>
<keyword evidence="12" id="KW-1185">Reference proteome</keyword>
<feature type="domain" description="Carrier" evidence="8">
    <location>
        <begin position="2473"/>
        <end position="2550"/>
    </location>
</feature>
<evidence type="ECO:0000256" key="4">
    <source>
        <dbReference type="ARBA" id="ARBA00023002"/>
    </source>
</evidence>
<dbReference type="InterPro" id="IPR014043">
    <property type="entry name" value="Acyl_transferase_dom"/>
</dbReference>
<evidence type="ECO:0000259" key="9">
    <source>
        <dbReference type="PROSITE" id="PS52004"/>
    </source>
</evidence>
<dbReference type="PROSITE" id="PS52004">
    <property type="entry name" value="KS3_2"/>
    <property type="match status" value="1"/>
</dbReference>
<feature type="active site" description="Proton donor; for dehydratase activity" evidence="7">
    <location>
        <position position="1165"/>
    </location>
</feature>
<dbReference type="Gene3D" id="3.90.180.10">
    <property type="entry name" value="Medium-chain alcohol dehydrogenases, catalytic domain"/>
    <property type="match status" value="1"/>
</dbReference>
<dbReference type="SMART" id="SM00825">
    <property type="entry name" value="PKS_KS"/>
    <property type="match status" value="1"/>
</dbReference>
<evidence type="ECO:0000256" key="7">
    <source>
        <dbReference type="PROSITE-ProRule" id="PRU01363"/>
    </source>
</evidence>
<dbReference type="SMART" id="SM00826">
    <property type="entry name" value="PKS_DH"/>
    <property type="match status" value="1"/>
</dbReference>
<dbReference type="PROSITE" id="PS50075">
    <property type="entry name" value="CARRIER"/>
    <property type="match status" value="1"/>
</dbReference>
<dbReference type="InterPro" id="IPR050091">
    <property type="entry name" value="PKS_NRPS_Biosynth_Enz"/>
</dbReference>
<dbReference type="SMART" id="SM00823">
    <property type="entry name" value="PKS_PP"/>
    <property type="match status" value="1"/>
</dbReference>
<dbReference type="Pfam" id="PF14765">
    <property type="entry name" value="PS-DH"/>
    <property type="match status" value="1"/>
</dbReference>
<feature type="active site" description="Proton acceptor; for dehydratase activity" evidence="7">
    <location>
        <position position="999"/>
    </location>
</feature>
<dbReference type="Gene3D" id="3.40.47.10">
    <property type="match status" value="1"/>
</dbReference>
<dbReference type="InterPro" id="IPR014031">
    <property type="entry name" value="Ketoacyl_synth_C"/>
</dbReference>
<reference evidence="11" key="1">
    <citation type="submission" date="2023-06" db="EMBL/GenBank/DDBJ databases">
        <title>Conoideocrella luteorostrata (Hypocreales: Clavicipitaceae), a potential biocontrol fungus for elongate hemlock scale in United States Christmas tree production areas.</title>
        <authorList>
            <person name="Barrett H."/>
            <person name="Lovett B."/>
            <person name="Macias A.M."/>
            <person name="Stajich J.E."/>
            <person name="Kasson M.T."/>
        </authorList>
    </citation>
    <scope>NUCLEOTIDE SEQUENCE</scope>
    <source>
        <strain evidence="11">ARSEF 14590</strain>
    </source>
</reference>
<keyword evidence="6" id="KW-0012">Acyltransferase</keyword>
<protein>
    <recommendedName>
        <fullName evidence="13">Polyketide synthase</fullName>
    </recommendedName>
</protein>
<evidence type="ECO:0000256" key="1">
    <source>
        <dbReference type="ARBA" id="ARBA00022450"/>
    </source>
</evidence>
<dbReference type="GO" id="GO:0004312">
    <property type="term" value="F:fatty acid synthase activity"/>
    <property type="evidence" value="ECO:0007669"/>
    <property type="project" value="TreeGrafter"/>
</dbReference>
<dbReference type="Gene3D" id="1.10.1200.10">
    <property type="entry name" value="ACP-like"/>
    <property type="match status" value="1"/>
</dbReference>
<evidence type="ECO:0000259" key="10">
    <source>
        <dbReference type="PROSITE" id="PS52019"/>
    </source>
</evidence>
<accession>A0AAJ0CN42</accession>
<dbReference type="InterPro" id="IPR016035">
    <property type="entry name" value="Acyl_Trfase/lysoPLipase"/>
</dbReference>
<keyword evidence="4" id="KW-0560">Oxidoreductase</keyword>
<dbReference type="Pfam" id="PF08240">
    <property type="entry name" value="ADH_N"/>
    <property type="match status" value="1"/>
</dbReference>
<dbReference type="InterPro" id="IPR020841">
    <property type="entry name" value="PKS_Beta-ketoAc_synthase_dom"/>
</dbReference>
<sequence>MQPSVLLNAAEHDTSRTSLYTNNLSGHVMQGLETPDCHSVHNGSTNGSTNGTSEERNRFNGDEIYHNGIYHKPEKTNSDPIVICGMACRLPGGIGSPEELWKYLMDKQDARSQVPGSRYNTTSFSSSVGKPGTTNTDYGYFLSHDLRSFDASRFHMSVKEVERCDPQQRLMLQVSQECIDDAGETTTAGRRVGVYVGDMQRGWADAYGKETQNYGTYHLLGLDDFALSNRVSYELNLKGPSVTVRAACASSLCALSDACKAISSGECESAIVGGASIILGPDTTIQVGEQGALSPDGSCKSFSAKANGYARAEAVSAIYIKPLSAAFRDGNPVRAVIRAAASNHNGRNGSITAPNITAQQDLIRRTYELAEITSFSDTPFVECHGTGTPVGDRAEAEAVGSILGGHGVKVYIGSVKPNLGHSEGASGLTSLIKAVLALEHKTVPPNIKFDTPNPDIQFEKYNLTVPTEPVPWPTGRQERVSVNNFGIGGVNAHVIIDSAKSFHVHQELESAGDHPQLLVYSAATRASVEMMGIELTKYVARNPDRIEDVAFTLANRREHLPHRAFLVASREKPGTPVVSSEPKTKPGDEPKIIMVFTGQGAQWPQMGRDLIKSSKAFKASIKSMDSYLQKHFPDRSKWSIEGELRKSAKSSRVAVAEFSQPLCIAIQVALVDTLREAGIKPAATVGHSSGEIAGAYAGGALSREEAIIAAYHRGAVAASQTKPGAMAAIGLGRKDVEEFLVPGVCIACENSPRSVTISGDAEEVVQVVESISKANPDALARQLKVNKAYHSYHMAEVSSTYFDLVGPQMTGKSSKIPFFSSVKGRLLGSEEVLGPAYWQQNLESPVLFKDAVCKMAEHSISKNAIFLEIGPHSALSGPLRQTLTEMGDGASQMPYVAAMLRGQSSTESLLAAIGKLYVLRASVNFKALYPQGHTLPNLPAYPWDNSKVYWHETRVMREWRERRFKHHDLLGLRTLESTDQQPIWRNMFHLDSVPWIRDHGINDDIVYPFAAYIAMAGEAIRQVTGVEQGFRLRQATATTALVVSEDRPVEIITSFRQADFNADWWDFTIASHNGHSWVQHFTGEATALDKPLGPAKSVPELTRKVNATGWYKAISRTGFDFGPTFRCIENLKCATMQPAKATASIRNTSFIKEDSSYHIHPTAIDNVFQLQPVASLLGQSWKLGLNIITSIQDLSILRCSANFDAYGEAILAGNGSIVGSGEGSWNGETIMRVSNTSINILQQMETADTHAAAQQVWGPHIDFTDISQLLDHSTHCQDIDATALIEVTDIAILYTHQIISDCETNSGHMDKYRSWIHKQVSKNPHQGYEASGPVLSRDGLLEDMKTKVHSLAGSSVADIANTVAIVAASMEDLVKAECDPFHVLGTGGMLAKMAAYMNEFEQSRFLQTFAHTKPDLRILQLGSKTISETNTVLQALQGRYSRYTIVDSSRDLISAVKDQFQDQPNMEFAVLDIDKDMDAAGFVNNGIDRQYHLIIATNSLGQAHDIHRGLKNIWSILHPSGRLLMQERAASVTSRWIDFIMGIFPTWPSSFLYDDRPEAQTLLDSSRWKAALDESGFQILDSITPAHSSPLHLNDVILARPRVSGNSRPITKKVAILTADAKLDNNVAANDMNSQLSSRGYEVSFITLNNKPPIDQDIIALLDYSAPFLADMSQETYELLNQFVANLGNSGLFWVTGLSSYQVADPQYATVIGLARVLRNELDVDFAVCQTATDFGSEKVVRVFEHFLSRGLDGGALTEKDTTPEMEYAIYDGVVNVGRYYPFKLSDAQHVIERSDRAVLTTRHLGHLGDLVWQSCNVKSPQDDEVEIEVHAAGLNDRDVAEALGTKHQLNKPTFGFEAAGVVRRIGTRVSNVQVGDRVAVLGAGCQSTITQQSERLVTSIPPTLSFTDAASMPVAFVTALHALFDLARLESGQSVLIHGVSSSVGMAALQIADMAGTEIFVTVQADDDDVPEGLENLLNASRLPSSRIYKAEDSSFTTEILRETNGLGVNVIIAAAEGALSGEIGQTAWECLDECGTIVVVTSHGDGARSHYKSSDRSGRALLTVDIGRLCNGRPAVMSRHLQTMVKLYREGWIAPIRPIKVFPASQIRQAFECVQCHTRNGNVKVVVDMKPEAIRTATDSGKAEAAATPQAMTIVARKQDVSFNSRGSYILAGGFGGLGRQVAVWLAEHGAGNIVFFSRSAGTTSSHQELVNELESMGVIVQAVKGDVTSLDDVSRAVHSATYPVKGVFQMSMVLRDCSWSSMTYNDWAAAIEPKVRGTWNLHRATREAGAQARLDFFVMFSSIATVVGVPGQSNYAAANAFLDAFSQYRLGLGLPASTVNVGVVEDVGVIARDSTLLGNVKAMGFLTVQGSDVVDALSIAVRKASTRDDVIGAERKDQAASDLCAFAIGVGSSVPLSSPGNRAPWRMDPRLAIYRNSSGGMDESTSSKDSGLKALLASARTDPAVLASPEAAALLAREIGSKVLTLLGKSAASLTTTQSLSDLGMDSLIGIEVRKWWKATFKFDISLLEMLGMGTLEILGKYAADQLNRSLHPDEVQ</sequence>
<dbReference type="InterPro" id="IPR016039">
    <property type="entry name" value="Thiolase-like"/>
</dbReference>
<keyword evidence="5" id="KW-0511">Multifunctional enzyme</keyword>
<dbReference type="Pfam" id="PF00109">
    <property type="entry name" value="ketoacyl-synt"/>
    <property type="match status" value="1"/>
</dbReference>
<dbReference type="Gene3D" id="3.10.129.110">
    <property type="entry name" value="Polyketide synthase dehydratase"/>
    <property type="match status" value="1"/>
</dbReference>
<dbReference type="PROSITE" id="PS52019">
    <property type="entry name" value="PKS_MFAS_DH"/>
    <property type="match status" value="1"/>
</dbReference>
<dbReference type="InterPro" id="IPR049900">
    <property type="entry name" value="PKS_mFAS_DH"/>
</dbReference>
<feature type="domain" description="PKS/mFAS DH" evidence="10">
    <location>
        <begin position="967"/>
        <end position="1247"/>
    </location>
</feature>
<dbReference type="InterPro" id="IPR057326">
    <property type="entry name" value="KR_dom"/>
</dbReference>
<dbReference type="CDD" id="cd05195">
    <property type="entry name" value="enoyl_red"/>
    <property type="match status" value="1"/>
</dbReference>
<dbReference type="Pfam" id="PF16197">
    <property type="entry name" value="KAsynt_C_assoc"/>
    <property type="match status" value="1"/>
</dbReference>
<dbReference type="InterPro" id="IPR036291">
    <property type="entry name" value="NAD(P)-bd_dom_sf"/>
</dbReference>
<dbReference type="SUPFAM" id="SSF55048">
    <property type="entry name" value="Probable ACP-binding domain of malonyl-CoA ACP transacylase"/>
    <property type="match status" value="1"/>
</dbReference>
<dbReference type="CDD" id="cd00833">
    <property type="entry name" value="PKS"/>
    <property type="match status" value="1"/>
</dbReference>
<dbReference type="SUPFAM" id="SSF50129">
    <property type="entry name" value="GroES-like"/>
    <property type="match status" value="1"/>
</dbReference>
<dbReference type="InterPro" id="IPR009081">
    <property type="entry name" value="PP-bd_ACP"/>
</dbReference>